<keyword evidence="17" id="KW-1185">Reference proteome</keyword>
<proteinExistence type="inferred from homology"/>
<dbReference type="eggNOG" id="COG4771">
    <property type="taxonomic scope" value="Bacteria"/>
</dbReference>
<evidence type="ECO:0000259" key="15">
    <source>
        <dbReference type="Pfam" id="PF07715"/>
    </source>
</evidence>
<evidence type="ECO:0000256" key="9">
    <source>
        <dbReference type="ARBA" id="ARBA00023136"/>
    </source>
</evidence>
<name>B4RDM3_PHEZH</name>
<dbReference type="EMBL" id="CP000747">
    <property type="protein sequence ID" value="ACG78413.1"/>
    <property type="molecule type" value="Genomic_DNA"/>
</dbReference>
<dbReference type="GO" id="GO:0009279">
    <property type="term" value="C:cell outer membrane"/>
    <property type="evidence" value="ECO:0007669"/>
    <property type="project" value="UniProtKB-SubCell"/>
</dbReference>
<dbReference type="HOGENOM" id="CLU_008287_15_1_5"/>
<gene>
    <name evidence="16" type="ordered locus">PHZ_c2002</name>
</gene>
<dbReference type="GO" id="GO:0006826">
    <property type="term" value="P:iron ion transport"/>
    <property type="evidence" value="ECO:0007669"/>
    <property type="project" value="UniProtKB-KW"/>
</dbReference>
<protein>
    <submittedName>
        <fullName evidence="16">TonB-dependent receptor</fullName>
    </submittedName>
</protein>
<evidence type="ECO:0000313" key="17">
    <source>
        <dbReference type="Proteomes" id="UP000001868"/>
    </source>
</evidence>
<keyword evidence="10 11" id="KW-0998">Cell outer membrane</keyword>
<evidence type="ECO:0000313" key="16">
    <source>
        <dbReference type="EMBL" id="ACG78413.1"/>
    </source>
</evidence>
<dbReference type="InterPro" id="IPR039426">
    <property type="entry name" value="TonB-dep_rcpt-like"/>
</dbReference>
<evidence type="ECO:0000256" key="13">
    <source>
        <dbReference type="SAM" id="SignalP"/>
    </source>
</evidence>
<dbReference type="InterPro" id="IPR012910">
    <property type="entry name" value="Plug_dom"/>
</dbReference>
<feature type="chain" id="PRO_5002825292" evidence="13">
    <location>
        <begin position="30"/>
        <end position="794"/>
    </location>
</feature>
<evidence type="ECO:0000256" key="5">
    <source>
        <dbReference type="ARBA" id="ARBA00022692"/>
    </source>
</evidence>
<feature type="domain" description="TonB-dependent receptor-like beta-barrel" evidence="14">
    <location>
        <begin position="353"/>
        <end position="756"/>
    </location>
</feature>
<dbReference type="KEGG" id="pzu:PHZ_c2002"/>
<keyword evidence="5 11" id="KW-0812">Transmembrane</keyword>
<organism evidence="16 17">
    <name type="scientific">Phenylobacterium zucineum (strain HLK1)</name>
    <dbReference type="NCBI Taxonomy" id="450851"/>
    <lineage>
        <taxon>Bacteria</taxon>
        <taxon>Pseudomonadati</taxon>
        <taxon>Pseudomonadota</taxon>
        <taxon>Alphaproteobacteria</taxon>
        <taxon>Caulobacterales</taxon>
        <taxon>Caulobacteraceae</taxon>
        <taxon>Phenylobacterium</taxon>
    </lineage>
</organism>
<keyword evidence="7" id="KW-0406">Ion transport</keyword>
<evidence type="ECO:0000256" key="1">
    <source>
        <dbReference type="ARBA" id="ARBA00004571"/>
    </source>
</evidence>
<keyword evidence="3 11" id="KW-1134">Transmembrane beta strand</keyword>
<evidence type="ECO:0000256" key="6">
    <source>
        <dbReference type="ARBA" id="ARBA00023004"/>
    </source>
</evidence>
<keyword evidence="13" id="KW-0732">Signal</keyword>
<dbReference type="OrthoDB" id="9760333at2"/>
<keyword evidence="4" id="KW-0410">Iron transport</keyword>
<evidence type="ECO:0000256" key="8">
    <source>
        <dbReference type="ARBA" id="ARBA00023077"/>
    </source>
</evidence>
<dbReference type="InterPro" id="IPR006311">
    <property type="entry name" value="TAT_signal"/>
</dbReference>
<comment type="similarity">
    <text evidence="11 12">Belongs to the TonB-dependent receptor family.</text>
</comment>
<feature type="domain" description="TonB-dependent receptor plug" evidence="15">
    <location>
        <begin position="54"/>
        <end position="165"/>
    </location>
</feature>
<evidence type="ECO:0000256" key="2">
    <source>
        <dbReference type="ARBA" id="ARBA00022448"/>
    </source>
</evidence>
<keyword evidence="9 11" id="KW-0472">Membrane</keyword>
<evidence type="ECO:0000256" key="12">
    <source>
        <dbReference type="RuleBase" id="RU003357"/>
    </source>
</evidence>
<dbReference type="Gene3D" id="2.40.170.20">
    <property type="entry name" value="TonB-dependent receptor, beta-barrel domain"/>
    <property type="match status" value="1"/>
</dbReference>
<sequence>MTMTNSRRVRLLSGAAAALLGGFAGTAAAAQAEGGSIDVSEVVVTATKQAVRLDKVPLSVSAYTPEAIEKRGIRDIRDVALQTPGVDIPNDGGGRSVQRVSIRGIESTAGAATAAVYIDDTPIQARNASINYSGSTIPYIFDLERIEVLRGPQGTLFGASSQGGAIRFITPTPSVTRYTAMARARASVVEDGDASYELGVAAGGPIVEDRLGFRASFLYRDEGGWIDRQDWQDPTERHSNVNSTESTVFRAALNFKPVDWMSIQPSLFYQNVKQNDRSPLYSACPDSLPLAPGFDPCPRGVADPDDGKFLSYSTIAQPGSDKFYLPSLKMVADKGPVTFTSVTSYLYRHVIQLNDATYNNDRVSLGNNWLFPVIPGRELQTYQNPDTEQRLFTQELRLASADPSARVRWTAGVYYSRSSLKSDLPITSAHYPDAYAIRFGRPLAATPFMVDGIHRYYGNENTIEKTLAAFGNVDVTLLEGLTLSVGARYSRDTIDFDIVERGVSYAGGISTAAGTLKEKPFTPRVALSWQQSEDTLVYGSYARGYRAGGVNKAVPDICEADLATLGIDGGNTYDSDKTDTYELGVKSALFERRVTFQASVFRTKWKDIQQQIRLPCAFSLVANTASAVSQGGDLSVSFRATDNLTLTAAVGYTDAEYEKTIIVGTSPLVFEGQSLGATPWTVNLAADYSFMAFGRDAFARAQYTSKSAEDGPYPYQNPMSSLYDPTRGGGYGTSQLDLRVGVDVTPLVTVEAYVENALNEVSYLSNAPTYIRGPLWLATAAKPRVIGIQATARY</sequence>
<keyword evidence="2 11" id="KW-0813">Transport</keyword>
<dbReference type="Pfam" id="PF07715">
    <property type="entry name" value="Plug"/>
    <property type="match status" value="1"/>
</dbReference>
<dbReference type="RefSeq" id="WP_012522555.1">
    <property type="nucleotide sequence ID" value="NC_011144.1"/>
</dbReference>
<evidence type="ECO:0000256" key="4">
    <source>
        <dbReference type="ARBA" id="ARBA00022496"/>
    </source>
</evidence>
<dbReference type="SUPFAM" id="SSF56935">
    <property type="entry name" value="Porins"/>
    <property type="match status" value="1"/>
</dbReference>
<dbReference type="AlphaFoldDB" id="B4RDM3"/>
<feature type="signal peptide" evidence="13">
    <location>
        <begin position="1"/>
        <end position="29"/>
    </location>
</feature>
<dbReference type="Pfam" id="PF00593">
    <property type="entry name" value="TonB_dep_Rec_b-barrel"/>
    <property type="match status" value="1"/>
</dbReference>
<dbReference type="PROSITE" id="PS51318">
    <property type="entry name" value="TAT"/>
    <property type="match status" value="1"/>
</dbReference>
<dbReference type="PANTHER" id="PTHR32552">
    <property type="entry name" value="FERRICHROME IRON RECEPTOR-RELATED"/>
    <property type="match status" value="1"/>
</dbReference>
<dbReference type="PANTHER" id="PTHR32552:SF81">
    <property type="entry name" value="TONB-DEPENDENT OUTER MEMBRANE RECEPTOR"/>
    <property type="match status" value="1"/>
</dbReference>
<dbReference type="InterPro" id="IPR000531">
    <property type="entry name" value="Beta-barrel_TonB"/>
</dbReference>
<reference evidence="16 17" key="1">
    <citation type="journal article" date="2008" name="BMC Genomics">
        <title>Complete genome of Phenylobacterium zucineum - a novel facultative intracellular bacterium isolated from human erythroleukemia cell line K562.</title>
        <authorList>
            <person name="Luo Y."/>
            <person name="Xu X."/>
            <person name="Ding Z."/>
            <person name="Liu Z."/>
            <person name="Zhang B."/>
            <person name="Yan Z."/>
            <person name="Sun J."/>
            <person name="Hu S."/>
            <person name="Hu X."/>
        </authorList>
    </citation>
    <scope>NUCLEOTIDE SEQUENCE [LARGE SCALE GENOMIC DNA]</scope>
    <source>
        <strain evidence="16 17">HLK1</strain>
    </source>
</reference>
<keyword evidence="16" id="KW-0675">Receptor</keyword>
<dbReference type="PROSITE" id="PS52016">
    <property type="entry name" value="TONB_DEPENDENT_REC_3"/>
    <property type="match status" value="1"/>
</dbReference>
<dbReference type="InterPro" id="IPR036942">
    <property type="entry name" value="Beta-barrel_TonB_sf"/>
</dbReference>
<evidence type="ECO:0000256" key="3">
    <source>
        <dbReference type="ARBA" id="ARBA00022452"/>
    </source>
</evidence>
<evidence type="ECO:0000256" key="10">
    <source>
        <dbReference type="ARBA" id="ARBA00023237"/>
    </source>
</evidence>
<dbReference type="STRING" id="450851.PHZ_c2002"/>
<evidence type="ECO:0000256" key="11">
    <source>
        <dbReference type="PROSITE-ProRule" id="PRU01360"/>
    </source>
</evidence>
<accession>B4RDM3</accession>
<dbReference type="Proteomes" id="UP000001868">
    <property type="component" value="Chromosome"/>
</dbReference>
<comment type="subcellular location">
    <subcellularLocation>
        <location evidence="1 11">Cell outer membrane</location>
        <topology evidence="1 11">Multi-pass membrane protein</topology>
    </subcellularLocation>
</comment>
<keyword evidence="6" id="KW-0408">Iron</keyword>
<keyword evidence="8 12" id="KW-0798">TonB box</keyword>
<evidence type="ECO:0000256" key="7">
    <source>
        <dbReference type="ARBA" id="ARBA00023065"/>
    </source>
</evidence>
<evidence type="ECO:0000259" key="14">
    <source>
        <dbReference type="Pfam" id="PF00593"/>
    </source>
</evidence>